<evidence type="ECO:0000256" key="2">
    <source>
        <dbReference type="ARBA" id="ARBA00022737"/>
    </source>
</evidence>
<keyword evidence="1 4" id="KW-0732">Signal</keyword>
<evidence type="ECO:0000313" key="6">
    <source>
        <dbReference type="EMBL" id="AEV31406.1"/>
    </source>
</evidence>
<proteinExistence type="predicted"/>
<evidence type="ECO:0000256" key="3">
    <source>
        <dbReference type="ARBA" id="ARBA00023004"/>
    </source>
</evidence>
<protein>
    <recommendedName>
        <fullName evidence="5">Secretion system C-terminal sorting domain-containing protein</fullName>
    </recommendedName>
</protein>
<dbReference type="RefSeq" id="WP_014200767.1">
    <property type="nucleotide sequence ID" value="NC_016599.1"/>
</dbReference>
<dbReference type="STRING" id="926562.Oweho_0387"/>
<dbReference type="Gene3D" id="2.120.10.80">
    <property type="entry name" value="Kelch-type beta propeller"/>
    <property type="match status" value="2"/>
</dbReference>
<dbReference type="SUPFAM" id="SSF50952">
    <property type="entry name" value="Soluble quinoprotein glucose dehydrogenase"/>
    <property type="match status" value="1"/>
</dbReference>
<dbReference type="AlphaFoldDB" id="G8R8M4"/>
<feature type="signal peptide" evidence="4">
    <location>
        <begin position="1"/>
        <end position="21"/>
    </location>
</feature>
<evidence type="ECO:0000256" key="1">
    <source>
        <dbReference type="ARBA" id="ARBA00022729"/>
    </source>
</evidence>
<dbReference type="Pfam" id="PF18962">
    <property type="entry name" value="Por_Secre_tail"/>
    <property type="match status" value="1"/>
</dbReference>
<keyword evidence="2" id="KW-0677">Repeat</keyword>
<dbReference type="SMART" id="SM00612">
    <property type="entry name" value="Kelch"/>
    <property type="match status" value="3"/>
</dbReference>
<dbReference type="PANTHER" id="PTHR47435:SF4">
    <property type="entry name" value="KELCH REPEAT PROTEIN (AFU_ORTHOLOGUE AFUA_5G12780)"/>
    <property type="match status" value="1"/>
</dbReference>
<gene>
    <name evidence="6" type="ordered locus">Oweho_0387</name>
</gene>
<dbReference type="KEGG" id="oho:Oweho_0387"/>
<dbReference type="PANTHER" id="PTHR47435">
    <property type="entry name" value="KELCH REPEAT PROTEIN (AFU_ORTHOLOGUE AFUA_5G12780)"/>
    <property type="match status" value="1"/>
</dbReference>
<dbReference type="SUPFAM" id="SSF117281">
    <property type="entry name" value="Kelch motif"/>
    <property type="match status" value="1"/>
</dbReference>
<name>G8R8M4_OWEHD</name>
<dbReference type="InterPro" id="IPR011041">
    <property type="entry name" value="Quinoprot_gluc/sorb_DH_b-prop"/>
</dbReference>
<dbReference type="Proteomes" id="UP000005631">
    <property type="component" value="Chromosome"/>
</dbReference>
<evidence type="ECO:0000256" key="4">
    <source>
        <dbReference type="SAM" id="SignalP"/>
    </source>
</evidence>
<sequence length="400" mass="44419">MKRLIILLLNFSIVAAGFSQSWIQKSDYPGVACDDGTSFTIGNKAYCGTGMTPWFSTTTDFYSFDLVSETWTNSTPLPTGMERQYAVGLSDQSFGYLFGGTGNGIFYNDLWKFDPATAIWTQLSSMPDSGRSGSTGFIINDTIYIVGGTKTMGGAIPDVWAYSINDDSWEQKNDLPYTIWTAKSTSVNGKGYLTFGMTDNGSFPENLLEYIPQTDSWIDLPPYPETGHSHGSMVSSGNFLLTMGGRDSLGVYSKYLHRYDINNQTWQQLSAIPDSDRKGGMVFSKDEKLYYTTGITATNTRLKQTWKCTDALISNQESEISKWKVFPNPVQDKLRIEIEESFSFEKINLVLTGIQGKVWMEQAISGQKSTIDMSALPQGLYFASLKGSGHFGTIKLLKTH</sequence>
<dbReference type="NCBIfam" id="TIGR04183">
    <property type="entry name" value="Por_Secre_tail"/>
    <property type="match status" value="1"/>
</dbReference>
<dbReference type="InterPro" id="IPR015915">
    <property type="entry name" value="Kelch-typ_b-propeller"/>
</dbReference>
<keyword evidence="7" id="KW-1185">Reference proteome</keyword>
<keyword evidence="3" id="KW-0408">Iron</keyword>
<evidence type="ECO:0000259" key="5">
    <source>
        <dbReference type="Pfam" id="PF18962"/>
    </source>
</evidence>
<dbReference type="InterPro" id="IPR026444">
    <property type="entry name" value="Secre_tail"/>
</dbReference>
<feature type="domain" description="Secretion system C-terminal sorting" evidence="5">
    <location>
        <begin position="325"/>
        <end position="389"/>
    </location>
</feature>
<accession>G8R8M4</accession>
<dbReference type="EMBL" id="CP003156">
    <property type="protein sequence ID" value="AEV31406.1"/>
    <property type="molecule type" value="Genomic_DNA"/>
</dbReference>
<reference evidence="6 7" key="1">
    <citation type="journal article" date="2012" name="Stand. Genomic Sci.">
        <title>Genome sequence of the orange-pigmented seawater bacterium Owenweeksia hongkongensis type strain (UST20020801(T)).</title>
        <authorList>
            <person name="Riedel T."/>
            <person name="Held B."/>
            <person name="Nolan M."/>
            <person name="Lucas S."/>
            <person name="Lapidus A."/>
            <person name="Tice H."/>
            <person name="Del Rio T.G."/>
            <person name="Cheng J.F."/>
            <person name="Han C."/>
            <person name="Tapia R."/>
            <person name="Goodwin L.A."/>
            <person name="Pitluck S."/>
            <person name="Liolios K."/>
            <person name="Mavromatis K."/>
            <person name="Pagani I."/>
            <person name="Ivanova N."/>
            <person name="Mikhailova N."/>
            <person name="Pati A."/>
            <person name="Chen A."/>
            <person name="Palaniappan K."/>
            <person name="Rohde M."/>
            <person name="Tindall B.J."/>
            <person name="Detter J.C."/>
            <person name="Goker M."/>
            <person name="Woyke T."/>
            <person name="Bristow J."/>
            <person name="Eisen J.A."/>
            <person name="Markowitz V."/>
            <person name="Hugenholtz P."/>
            <person name="Klenk H.P."/>
            <person name="Kyrpides N.C."/>
        </authorList>
    </citation>
    <scope>NUCLEOTIDE SEQUENCE</scope>
    <source>
        <strain evidence="7">DSM 17368 / JCM 12287 / NRRL B-23963</strain>
    </source>
</reference>
<dbReference type="PATRIC" id="fig|926562.3.peg.397"/>
<dbReference type="Pfam" id="PF24681">
    <property type="entry name" value="Kelch_KLHDC2_KLHL20_DRC7"/>
    <property type="match status" value="1"/>
</dbReference>
<dbReference type="HOGENOM" id="CLU_701769_0_0_10"/>
<feature type="chain" id="PRO_5003515586" description="Secretion system C-terminal sorting domain-containing protein" evidence="4">
    <location>
        <begin position="22"/>
        <end position="400"/>
    </location>
</feature>
<dbReference type="OrthoDB" id="103335at2"/>
<dbReference type="InterPro" id="IPR006652">
    <property type="entry name" value="Kelch_1"/>
</dbReference>
<dbReference type="eggNOG" id="COG3055">
    <property type="taxonomic scope" value="Bacteria"/>
</dbReference>
<organism evidence="6 7">
    <name type="scientific">Owenweeksia hongkongensis (strain DSM 17368 / CIP 108786 / JCM 12287 / NRRL B-23963 / UST20020801)</name>
    <dbReference type="NCBI Taxonomy" id="926562"/>
    <lineage>
        <taxon>Bacteria</taxon>
        <taxon>Pseudomonadati</taxon>
        <taxon>Bacteroidota</taxon>
        <taxon>Flavobacteriia</taxon>
        <taxon>Flavobacteriales</taxon>
        <taxon>Owenweeksiaceae</taxon>
        <taxon>Owenweeksia</taxon>
    </lineage>
</organism>
<evidence type="ECO:0000313" key="7">
    <source>
        <dbReference type="Proteomes" id="UP000005631"/>
    </source>
</evidence>